<proteinExistence type="predicted"/>
<protein>
    <submittedName>
        <fullName evidence="5">Tetratricopeptide repeat protein</fullName>
    </submittedName>
</protein>
<dbReference type="SUPFAM" id="SSF48452">
    <property type="entry name" value="TPR-like"/>
    <property type="match status" value="2"/>
</dbReference>
<keyword evidence="2 3" id="KW-0802">TPR repeat</keyword>
<evidence type="ECO:0000313" key="5">
    <source>
        <dbReference type="EMBL" id="MBW8684939.1"/>
    </source>
</evidence>
<sequence>MKKLIMMLCLLFLFNASGKLNAQQADRHLVMDYLQNQQYDDAIAYLSPITDSNNVNQESLLAYTFYQAGRTTDAHAHYLRVIAIDSSHISARQYLATIYMQQDQPLSAIAHYQKIVELKPQNATAWKQLGMAGFIAHMPDSAFVWLSKSYDLNPSDARVVARLAEEWIERKRTGMADTMLKTYLMKDSSNALVLATAARTSYLLKDYKRTLSIGDKLKQMNIASPNTFLYIVAAAYYLFRYEACISTYEYLSMHNANSESITYYTAMAYTQLKKYKESNGLLQICIDMAKSVSLDNYYSAKAINYEALKLYKPAIASLDTAYYMFHQPLKQYSIGRIYDAHLKNEVVATRYYKRYMQLYKGETREEREIYDYLKSRFGK</sequence>
<feature type="repeat" description="TPR" evidence="3">
    <location>
        <begin position="89"/>
        <end position="122"/>
    </location>
</feature>
<dbReference type="InterPro" id="IPR051012">
    <property type="entry name" value="CellSynth/LPSAsmb/PSIAsmb"/>
</dbReference>
<evidence type="ECO:0000256" key="3">
    <source>
        <dbReference type="PROSITE-ProRule" id="PRU00339"/>
    </source>
</evidence>
<organism evidence="5 6">
    <name type="scientific">Chitinophaga rhizophila</name>
    <dbReference type="NCBI Taxonomy" id="2866212"/>
    <lineage>
        <taxon>Bacteria</taxon>
        <taxon>Pseudomonadati</taxon>
        <taxon>Bacteroidota</taxon>
        <taxon>Chitinophagia</taxon>
        <taxon>Chitinophagales</taxon>
        <taxon>Chitinophagaceae</taxon>
        <taxon>Chitinophaga</taxon>
    </lineage>
</organism>
<accession>A0ABS7GBA1</accession>
<dbReference type="EMBL" id="JAICCF010000002">
    <property type="protein sequence ID" value="MBW8684939.1"/>
    <property type="molecule type" value="Genomic_DNA"/>
</dbReference>
<gene>
    <name evidence="5" type="ORF">K1Y79_11405</name>
</gene>
<evidence type="ECO:0000313" key="6">
    <source>
        <dbReference type="Proteomes" id="UP000812961"/>
    </source>
</evidence>
<keyword evidence="4" id="KW-0732">Signal</keyword>
<evidence type="ECO:0000256" key="1">
    <source>
        <dbReference type="ARBA" id="ARBA00022737"/>
    </source>
</evidence>
<reference evidence="5 6" key="1">
    <citation type="submission" date="2021-08" db="EMBL/GenBank/DDBJ databases">
        <title>The genome sequence of Chitinophaga sp. B61.</title>
        <authorList>
            <person name="Zhang X."/>
        </authorList>
    </citation>
    <scope>NUCLEOTIDE SEQUENCE [LARGE SCALE GENOMIC DNA]</scope>
    <source>
        <strain evidence="5 6">B61</strain>
    </source>
</reference>
<dbReference type="Proteomes" id="UP000812961">
    <property type="component" value="Unassembled WGS sequence"/>
</dbReference>
<comment type="caution">
    <text evidence="5">The sequence shown here is derived from an EMBL/GenBank/DDBJ whole genome shotgun (WGS) entry which is preliminary data.</text>
</comment>
<dbReference type="PANTHER" id="PTHR45586:SF1">
    <property type="entry name" value="LIPOPOLYSACCHARIDE ASSEMBLY PROTEIN B"/>
    <property type="match status" value="1"/>
</dbReference>
<dbReference type="InterPro" id="IPR011990">
    <property type="entry name" value="TPR-like_helical_dom_sf"/>
</dbReference>
<dbReference type="RefSeq" id="WP_220250142.1">
    <property type="nucleotide sequence ID" value="NZ_JAICCF010000002.1"/>
</dbReference>
<evidence type="ECO:0000256" key="2">
    <source>
        <dbReference type="ARBA" id="ARBA00022803"/>
    </source>
</evidence>
<dbReference type="SMART" id="SM00028">
    <property type="entry name" value="TPR"/>
    <property type="match status" value="3"/>
</dbReference>
<feature type="signal peptide" evidence="4">
    <location>
        <begin position="1"/>
        <end position="22"/>
    </location>
</feature>
<name>A0ABS7GBA1_9BACT</name>
<dbReference type="PROSITE" id="PS50005">
    <property type="entry name" value="TPR"/>
    <property type="match status" value="1"/>
</dbReference>
<keyword evidence="6" id="KW-1185">Reference proteome</keyword>
<dbReference type="Gene3D" id="1.25.40.10">
    <property type="entry name" value="Tetratricopeptide repeat domain"/>
    <property type="match status" value="2"/>
</dbReference>
<feature type="chain" id="PRO_5046465620" evidence="4">
    <location>
        <begin position="23"/>
        <end position="379"/>
    </location>
</feature>
<keyword evidence="1" id="KW-0677">Repeat</keyword>
<dbReference type="InterPro" id="IPR019734">
    <property type="entry name" value="TPR_rpt"/>
</dbReference>
<evidence type="ECO:0000256" key="4">
    <source>
        <dbReference type="SAM" id="SignalP"/>
    </source>
</evidence>
<dbReference type="PANTHER" id="PTHR45586">
    <property type="entry name" value="TPR REPEAT-CONTAINING PROTEIN PA4667"/>
    <property type="match status" value="1"/>
</dbReference>
<dbReference type="Pfam" id="PF13432">
    <property type="entry name" value="TPR_16"/>
    <property type="match status" value="1"/>
</dbReference>